<sequence>MRGKGQSPTPPPPPGKFWYFMKFNSYNNAGISPFISGKWAWEVSFPAIWEAFRAKIFLLRANPRWRGALTVCLWTWSSLTNTWLRFCSRMRHHFVSNQLTFLNVSRVIHSLPSPYTCARTEEQ</sequence>
<protein>
    <submittedName>
        <fullName evidence="1">Uncharacterized protein</fullName>
    </submittedName>
</protein>
<accession>A0A9Q1HLE7</accession>
<proteinExistence type="predicted"/>
<comment type="caution">
    <text evidence="1">The sequence shown here is derived from an EMBL/GenBank/DDBJ whole genome shotgun (WGS) entry which is preliminary data.</text>
</comment>
<organism evidence="1 2">
    <name type="scientific">Holothuria leucospilota</name>
    <name type="common">Black long sea cucumber</name>
    <name type="synonym">Mertensiothuria leucospilota</name>
    <dbReference type="NCBI Taxonomy" id="206669"/>
    <lineage>
        <taxon>Eukaryota</taxon>
        <taxon>Metazoa</taxon>
        <taxon>Echinodermata</taxon>
        <taxon>Eleutherozoa</taxon>
        <taxon>Echinozoa</taxon>
        <taxon>Holothuroidea</taxon>
        <taxon>Aspidochirotacea</taxon>
        <taxon>Aspidochirotida</taxon>
        <taxon>Holothuriidae</taxon>
        <taxon>Holothuria</taxon>
    </lineage>
</organism>
<reference evidence="1" key="1">
    <citation type="submission" date="2021-10" db="EMBL/GenBank/DDBJ databases">
        <title>Tropical sea cucumber genome reveals ecological adaptation and Cuvierian tubules defense mechanism.</title>
        <authorList>
            <person name="Chen T."/>
        </authorList>
    </citation>
    <scope>NUCLEOTIDE SEQUENCE</scope>
    <source>
        <strain evidence="1">Nanhai2018</strain>
        <tissue evidence="1">Muscle</tissue>
    </source>
</reference>
<gene>
    <name evidence="1" type="ORF">HOLleu_02413</name>
</gene>
<evidence type="ECO:0000313" key="2">
    <source>
        <dbReference type="Proteomes" id="UP001152320"/>
    </source>
</evidence>
<dbReference type="AlphaFoldDB" id="A0A9Q1HLE7"/>
<evidence type="ECO:0000313" key="1">
    <source>
        <dbReference type="EMBL" id="KAJ8049603.1"/>
    </source>
</evidence>
<keyword evidence="2" id="KW-1185">Reference proteome</keyword>
<dbReference type="EMBL" id="JAIZAY010000001">
    <property type="protein sequence ID" value="KAJ8049603.1"/>
    <property type="molecule type" value="Genomic_DNA"/>
</dbReference>
<dbReference type="Proteomes" id="UP001152320">
    <property type="component" value="Chromosome 1"/>
</dbReference>
<name>A0A9Q1HLE7_HOLLE</name>